<reference evidence="3" key="1">
    <citation type="journal article" date="2019" name="Plant J.">
        <title>Chlorella vulgaris genome assembly and annotation reveals the molecular basis for metabolic acclimation to high light conditions.</title>
        <authorList>
            <person name="Cecchin M."/>
            <person name="Marcolungo L."/>
            <person name="Rossato M."/>
            <person name="Girolomoni L."/>
            <person name="Cosentino E."/>
            <person name="Cuine S."/>
            <person name="Li-Beisson Y."/>
            <person name="Delledonne M."/>
            <person name="Ballottari M."/>
        </authorList>
    </citation>
    <scope>NUCLEOTIDE SEQUENCE</scope>
    <source>
        <strain evidence="3">211/11P</strain>
    </source>
</reference>
<dbReference type="AlphaFoldDB" id="A0A9D4TVL9"/>
<keyword evidence="1" id="KW-0175">Coiled coil</keyword>
<keyword evidence="4" id="KW-1185">Reference proteome</keyword>
<dbReference type="Proteomes" id="UP001055712">
    <property type="component" value="Unassembled WGS sequence"/>
</dbReference>
<proteinExistence type="predicted"/>
<feature type="region of interest" description="Disordered" evidence="2">
    <location>
        <begin position="59"/>
        <end position="81"/>
    </location>
</feature>
<evidence type="ECO:0000256" key="2">
    <source>
        <dbReference type="SAM" id="MobiDB-lite"/>
    </source>
</evidence>
<dbReference type="EMBL" id="SIDB01000002">
    <property type="protein sequence ID" value="KAI3435831.1"/>
    <property type="molecule type" value="Genomic_DNA"/>
</dbReference>
<gene>
    <name evidence="3" type="ORF">D9Q98_001889</name>
</gene>
<evidence type="ECO:0000313" key="3">
    <source>
        <dbReference type="EMBL" id="KAI3435831.1"/>
    </source>
</evidence>
<feature type="region of interest" description="Disordered" evidence="2">
    <location>
        <begin position="1"/>
        <end position="23"/>
    </location>
</feature>
<organism evidence="3 4">
    <name type="scientific">Chlorella vulgaris</name>
    <name type="common">Green alga</name>
    <dbReference type="NCBI Taxonomy" id="3077"/>
    <lineage>
        <taxon>Eukaryota</taxon>
        <taxon>Viridiplantae</taxon>
        <taxon>Chlorophyta</taxon>
        <taxon>core chlorophytes</taxon>
        <taxon>Trebouxiophyceae</taxon>
        <taxon>Chlorellales</taxon>
        <taxon>Chlorellaceae</taxon>
        <taxon>Chlorella clade</taxon>
        <taxon>Chlorella</taxon>
    </lineage>
</organism>
<protein>
    <submittedName>
        <fullName evidence="3">Uncharacterized protein</fullName>
    </submittedName>
</protein>
<evidence type="ECO:0000256" key="1">
    <source>
        <dbReference type="SAM" id="Coils"/>
    </source>
</evidence>
<feature type="coiled-coil region" evidence="1">
    <location>
        <begin position="203"/>
        <end position="263"/>
    </location>
</feature>
<comment type="caution">
    <text evidence="3">The sequence shown here is derived from an EMBL/GenBank/DDBJ whole genome shotgun (WGS) entry which is preliminary data.</text>
</comment>
<evidence type="ECO:0000313" key="4">
    <source>
        <dbReference type="Proteomes" id="UP001055712"/>
    </source>
</evidence>
<name>A0A9D4TVL9_CHLVU</name>
<feature type="region of interest" description="Disordered" evidence="2">
    <location>
        <begin position="140"/>
        <end position="173"/>
    </location>
</feature>
<feature type="compositionally biased region" description="Basic and acidic residues" evidence="2">
    <location>
        <begin position="162"/>
        <end position="173"/>
    </location>
</feature>
<reference evidence="3" key="2">
    <citation type="submission" date="2020-11" db="EMBL/GenBank/DDBJ databases">
        <authorList>
            <person name="Cecchin M."/>
            <person name="Marcolungo L."/>
            <person name="Rossato M."/>
            <person name="Girolomoni L."/>
            <person name="Cosentino E."/>
            <person name="Cuine S."/>
            <person name="Li-Beisson Y."/>
            <person name="Delledonne M."/>
            <person name="Ballottari M."/>
        </authorList>
    </citation>
    <scope>NUCLEOTIDE SEQUENCE</scope>
    <source>
        <strain evidence="3">211/11P</strain>
        <tissue evidence="3">Whole cell</tissue>
    </source>
</reference>
<accession>A0A9D4TVL9</accession>
<sequence length="360" mass="39244">MAVSHPPLQHQQRADSSDSLSSSDLCDLELEGLLQHQLLELQRQLHLLQVQLQQQQQQQPDEMGTALALSAPPDSGKPLQADAHQLAAQVEQLKHRNTRLQAALAQTSVQAAQAAQSATAAQQQAAAAQQEAALLRQQRDAVTARTGSRQAAAAAVPARGSLDGDKARGSREQEWRRLHGELLECSMRCNAAMEQNAALLLEKKQWLGRLAAAEAEAERCRAEGRDLRLSQLQASTLAGTPRQAEQQAQVQALMQQVLEAQADEAAVRGVLWEARLEQLALCSALAAELRRVHSLQSLRTGDLRKQQRLQRRIDKLQEQCQQQALLTAQQQQQQQHDVQGAGSADGCAIAIPPTSAEEAL</sequence>